<reference evidence="6 7" key="1">
    <citation type="submission" date="2020-08" db="EMBL/GenBank/DDBJ databases">
        <title>Genomic Encyclopedia of Type Strains, Phase IV (KMG-IV): sequencing the most valuable type-strain genomes for metagenomic binning, comparative biology and taxonomic classification.</title>
        <authorList>
            <person name="Goeker M."/>
        </authorList>
    </citation>
    <scope>NUCLEOTIDE SEQUENCE [LARGE SCALE GENOMIC DNA]</scope>
    <source>
        <strain evidence="6 7">DSM 103377</strain>
    </source>
</reference>
<accession>A0A840WL57</accession>
<organism evidence="6 7">
    <name type="scientific">Rubricella aquisinus</name>
    <dbReference type="NCBI Taxonomy" id="2028108"/>
    <lineage>
        <taxon>Bacteria</taxon>
        <taxon>Pseudomonadati</taxon>
        <taxon>Pseudomonadota</taxon>
        <taxon>Alphaproteobacteria</taxon>
        <taxon>Rhodobacterales</taxon>
        <taxon>Paracoccaceae</taxon>
        <taxon>Rubricella</taxon>
    </lineage>
</organism>
<feature type="domain" description="CENP-V/GFA" evidence="5">
    <location>
        <begin position="5"/>
        <end position="111"/>
    </location>
</feature>
<dbReference type="AlphaFoldDB" id="A0A840WL57"/>
<comment type="similarity">
    <text evidence="1">Belongs to the Gfa family.</text>
</comment>
<keyword evidence="2" id="KW-0479">Metal-binding</keyword>
<comment type="caution">
    <text evidence="6">The sequence shown here is derived from an EMBL/GenBank/DDBJ whole genome shotgun (WGS) entry which is preliminary data.</text>
</comment>
<dbReference type="GO" id="GO:0046872">
    <property type="term" value="F:metal ion binding"/>
    <property type="evidence" value="ECO:0007669"/>
    <property type="project" value="UniProtKB-KW"/>
</dbReference>
<evidence type="ECO:0000259" key="5">
    <source>
        <dbReference type="PROSITE" id="PS51891"/>
    </source>
</evidence>
<sequence length="145" mass="15695">MTARIAGKCLCGAVTIEATPVGEHLTACHCGMCRAWAAGVFLSVHVRDVDAKGPIRTRQTSDWAERGWCDECGSVIWYRLTGDGPYAGMYGLSAGLFPDGANQPLGLEYYIDLKPKGWSFTGNHTRMTDAEVQAYFAAPPEGDMT</sequence>
<name>A0A840WL57_9RHOB</name>
<dbReference type="SUPFAM" id="SSF51316">
    <property type="entry name" value="Mss4-like"/>
    <property type="match status" value="1"/>
</dbReference>
<evidence type="ECO:0000256" key="1">
    <source>
        <dbReference type="ARBA" id="ARBA00005495"/>
    </source>
</evidence>
<keyword evidence="4" id="KW-0456">Lyase</keyword>
<dbReference type="RefSeq" id="WP_184007890.1">
    <property type="nucleotide sequence ID" value="NZ_JACIJS010000001.1"/>
</dbReference>
<keyword evidence="7" id="KW-1185">Reference proteome</keyword>
<gene>
    <name evidence="6" type="ORF">FHS89_000380</name>
</gene>
<dbReference type="PANTHER" id="PTHR33337:SF40">
    <property type="entry name" value="CENP-V_GFA DOMAIN-CONTAINING PROTEIN-RELATED"/>
    <property type="match status" value="1"/>
</dbReference>
<evidence type="ECO:0000313" key="6">
    <source>
        <dbReference type="EMBL" id="MBB5514382.1"/>
    </source>
</evidence>
<keyword evidence="3" id="KW-0862">Zinc</keyword>
<evidence type="ECO:0000256" key="2">
    <source>
        <dbReference type="ARBA" id="ARBA00022723"/>
    </source>
</evidence>
<dbReference type="PROSITE" id="PS51891">
    <property type="entry name" value="CENP_V_GFA"/>
    <property type="match status" value="1"/>
</dbReference>
<dbReference type="Pfam" id="PF04828">
    <property type="entry name" value="GFA"/>
    <property type="match status" value="1"/>
</dbReference>
<evidence type="ECO:0000313" key="7">
    <source>
        <dbReference type="Proteomes" id="UP000553766"/>
    </source>
</evidence>
<evidence type="ECO:0000256" key="3">
    <source>
        <dbReference type="ARBA" id="ARBA00022833"/>
    </source>
</evidence>
<proteinExistence type="inferred from homology"/>
<dbReference type="Gene3D" id="3.90.1590.10">
    <property type="entry name" value="glutathione-dependent formaldehyde- activating enzyme (gfa)"/>
    <property type="match status" value="1"/>
</dbReference>
<dbReference type="PANTHER" id="PTHR33337">
    <property type="entry name" value="GFA DOMAIN-CONTAINING PROTEIN"/>
    <property type="match status" value="1"/>
</dbReference>
<dbReference type="InterPro" id="IPR006913">
    <property type="entry name" value="CENP-V/GFA"/>
</dbReference>
<dbReference type="GO" id="GO:0016846">
    <property type="term" value="F:carbon-sulfur lyase activity"/>
    <property type="evidence" value="ECO:0007669"/>
    <property type="project" value="InterPro"/>
</dbReference>
<protein>
    <recommendedName>
        <fullName evidence="5">CENP-V/GFA domain-containing protein</fullName>
    </recommendedName>
</protein>
<dbReference type="Proteomes" id="UP000553766">
    <property type="component" value="Unassembled WGS sequence"/>
</dbReference>
<dbReference type="InterPro" id="IPR011057">
    <property type="entry name" value="Mss4-like_sf"/>
</dbReference>
<dbReference type="EMBL" id="JACIJS010000001">
    <property type="protein sequence ID" value="MBB5514382.1"/>
    <property type="molecule type" value="Genomic_DNA"/>
</dbReference>
<evidence type="ECO:0000256" key="4">
    <source>
        <dbReference type="ARBA" id="ARBA00023239"/>
    </source>
</evidence>